<dbReference type="InterPro" id="IPR036259">
    <property type="entry name" value="MFS_trans_sf"/>
</dbReference>
<evidence type="ECO:0000256" key="1">
    <source>
        <dbReference type="SAM" id="Phobius"/>
    </source>
</evidence>
<name>A0A0A9WPW8_LYGHE</name>
<organism evidence="2">
    <name type="scientific">Lygus hesperus</name>
    <name type="common">Western plant bug</name>
    <dbReference type="NCBI Taxonomy" id="30085"/>
    <lineage>
        <taxon>Eukaryota</taxon>
        <taxon>Metazoa</taxon>
        <taxon>Ecdysozoa</taxon>
        <taxon>Arthropoda</taxon>
        <taxon>Hexapoda</taxon>
        <taxon>Insecta</taxon>
        <taxon>Pterygota</taxon>
        <taxon>Neoptera</taxon>
        <taxon>Paraneoptera</taxon>
        <taxon>Hemiptera</taxon>
        <taxon>Heteroptera</taxon>
        <taxon>Panheteroptera</taxon>
        <taxon>Cimicomorpha</taxon>
        <taxon>Miridae</taxon>
        <taxon>Mirini</taxon>
        <taxon>Lygus</taxon>
    </lineage>
</organism>
<protein>
    <submittedName>
        <fullName evidence="2">Solute carrier family 15 member 3</fullName>
    </submittedName>
</protein>
<sequence length="189" mass="22030">MEESKVLLSGKYQVGVRFGELAVSGDPIEVHFEKLGSYLMIVYERRLKTSSKNENQDTEIVTYERSSAVRVMKLFPSHKKSCWWMFPTIFLHAVGQVFAEVSMLTCLYLVSPHDVRATVFSLASFLSLPAHWYLFMKGSLSLQEWKALYYFTLGCTNCLFMIIYFFSSVYYVHLFLHKRSTRPTRRSLN</sequence>
<dbReference type="EMBL" id="GBHO01034133">
    <property type="protein sequence ID" value="JAG09471.1"/>
    <property type="molecule type" value="Transcribed_RNA"/>
</dbReference>
<feature type="transmembrane region" description="Helical" evidence="1">
    <location>
        <begin position="147"/>
        <end position="176"/>
    </location>
</feature>
<reference evidence="2" key="2">
    <citation type="submission" date="2014-07" db="EMBL/GenBank/DDBJ databases">
        <authorList>
            <person name="Hull J."/>
        </authorList>
    </citation>
    <scope>NUCLEOTIDE SEQUENCE</scope>
</reference>
<keyword evidence="1" id="KW-0812">Transmembrane</keyword>
<feature type="non-terminal residue" evidence="2">
    <location>
        <position position="189"/>
    </location>
</feature>
<dbReference type="AlphaFoldDB" id="A0A0A9WPW8"/>
<evidence type="ECO:0000313" key="2">
    <source>
        <dbReference type="EMBL" id="JAG09471.1"/>
    </source>
</evidence>
<accession>A0A0A9WPW8</accession>
<keyword evidence="1" id="KW-0472">Membrane</keyword>
<feature type="transmembrane region" description="Helical" evidence="1">
    <location>
        <begin position="83"/>
        <end position="110"/>
    </location>
</feature>
<reference evidence="2" key="1">
    <citation type="journal article" date="2014" name="PLoS ONE">
        <title>Transcriptome-Based Identification of ABC Transporters in the Western Tarnished Plant Bug Lygus hesperus.</title>
        <authorList>
            <person name="Hull J.J."/>
            <person name="Chaney K."/>
            <person name="Geib S.M."/>
            <person name="Fabrick J.A."/>
            <person name="Brent C.S."/>
            <person name="Walsh D."/>
            <person name="Lavine L.C."/>
        </authorList>
    </citation>
    <scope>NUCLEOTIDE SEQUENCE</scope>
</reference>
<feature type="transmembrane region" description="Helical" evidence="1">
    <location>
        <begin position="117"/>
        <end position="135"/>
    </location>
</feature>
<keyword evidence="1" id="KW-1133">Transmembrane helix</keyword>
<gene>
    <name evidence="2" type="primary">SLC15A3</name>
    <name evidence="2" type="ORF">CM83_9900</name>
</gene>
<proteinExistence type="predicted"/>
<dbReference type="Gene3D" id="1.20.1250.20">
    <property type="entry name" value="MFS general substrate transporter like domains"/>
    <property type="match status" value="1"/>
</dbReference>